<evidence type="ECO:0000256" key="1">
    <source>
        <dbReference type="ARBA" id="ARBA00010394"/>
    </source>
</evidence>
<dbReference type="EMBL" id="JANTQA010000008">
    <property type="protein sequence ID" value="KAJ3452550.1"/>
    <property type="molecule type" value="Genomic_DNA"/>
</dbReference>
<dbReference type="Gene3D" id="1.25.10.10">
    <property type="entry name" value="Leucine-rich Repeat Variant"/>
    <property type="match status" value="1"/>
</dbReference>
<dbReference type="PANTHER" id="PTHR23316">
    <property type="entry name" value="IMPORTIN ALPHA"/>
    <property type="match status" value="1"/>
</dbReference>
<dbReference type="Proteomes" id="UP001146793">
    <property type="component" value="Unassembled WGS sequence"/>
</dbReference>
<evidence type="ECO:0000256" key="3">
    <source>
        <dbReference type="ARBA" id="ARBA00022927"/>
    </source>
</evidence>
<dbReference type="InterPro" id="IPR000225">
    <property type="entry name" value="Armadillo"/>
</dbReference>
<dbReference type="InterPro" id="IPR011989">
    <property type="entry name" value="ARM-like"/>
</dbReference>
<dbReference type="SUPFAM" id="SSF48371">
    <property type="entry name" value="ARM repeat"/>
    <property type="match status" value="1"/>
</dbReference>
<proteinExistence type="inferred from homology"/>
<keyword evidence="3" id="KW-0653">Protein transport</keyword>
<evidence type="ECO:0000256" key="2">
    <source>
        <dbReference type="ARBA" id="ARBA00022448"/>
    </source>
</evidence>
<organism evidence="4 5">
    <name type="scientific">Anaeramoeba flamelloides</name>
    <dbReference type="NCBI Taxonomy" id="1746091"/>
    <lineage>
        <taxon>Eukaryota</taxon>
        <taxon>Metamonada</taxon>
        <taxon>Anaeramoebidae</taxon>
        <taxon>Anaeramoeba</taxon>
    </lineage>
</organism>
<keyword evidence="2" id="KW-0813">Transport</keyword>
<comment type="caution">
    <text evidence="4">The sequence shown here is derived from an EMBL/GenBank/DDBJ whole genome shotgun (WGS) entry which is preliminary data.</text>
</comment>
<protein>
    <submittedName>
        <fullName evidence="4">Importin subunit alpha</fullName>
    </submittedName>
</protein>
<dbReference type="InterPro" id="IPR016024">
    <property type="entry name" value="ARM-type_fold"/>
</dbReference>
<reference evidence="4" key="1">
    <citation type="submission" date="2022-08" db="EMBL/GenBank/DDBJ databases">
        <title>Novel sulphate-reducing endosymbionts in the free-living metamonad Anaeramoeba.</title>
        <authorList>
            <person name="Jerlstrom-Hultqvist J."/>
            <person name="Cepicka I."/>
            <person name="Gallot-Lavallee L."/>
            <person name="Salas-Leiva D."/>
            <person name="Curtis B.A."/>
            <person name="Zahonova K."/>
            <person name="Pipaliya S."/>
            <person name="Dacks J."/>
            <person name="Roger A.J."/>
        </authorList>
    </citation>
    <scope>NUCLEOTIDE SEQUENCE</scope>
    <source>
        <strain evidence="4">Busselton2</strain>
    </source>
</reference>
<evidence type="ECO:0000313" key="5">
    <source>
        <dbReference type="Proteomes" id="UP001146793"/>
    </source>
</evidence>
<dbReference type="GO" id="GO:0015031">
    <property type="term" value="P:protein transport"/>
    <property type="evidence" value="ECO:0007669"/>
    <property type="project" value="UniProtKB-KW"/>
</dbReference>
<comment type="similarity">
    <text evidence="1">Belongs to the importin alpha family.</text>
</comment>
<evidence type="ECO:0000313" key="4">
    <source>
        <dbReference type="EMBL" id="KAJ3452550.1"/>
    </source>
</evidence>
<dbReference type="Pfam" id="PF00514">
    <property type="entry name" value="Arm"/>
    <property type="match status" value="1"/>
</dbReference>
<dbReference type="AlphaFoldDB" id="A0AAV8AHZ7"/>
<sequence>MNNFNDILELRKEKYKKKTTKESNLIKRYHSVLKLSNQKREYKILAKRNLTNGLTKIDSLLLELPIFIKKTKKNFFGMMVKKLKKEEMFESIHCIRLLLGIEVDPPIEEIINAGFLPILIDFLNYKEEKFQIEAAWAILNITTGGYKYRNLLMKEQILPIFTKLLLSENDGTHEHIQNFLKIIQKLLVSEDEEILSNTCWIFFDLLQKGDSSIYSYIHNSTYKLLVQLLTHESISIQTPLLYCIIKFFKENYKTETLFTSILIRNLLKLLQNGTNKQKSDICYFFSNVFVLTPTQLDMILKNNYIPVLMEIVQNGNEKLKQAAACVLSNLIYISTLPQLLIFYQEDCIISLATLLLENDNDILLYTLESIHKLLMFGSFITKSNGLKTNKCIIKFKDIRGFEFVSNLQNHVNIEIRNRASFLFNNFFK</sequence>
<name>A0AAV8AHZ7_9EUKA</name>
<gene>
    <name evidence="4" type="ORF">M0812_04322</name>
</gene>
<dbReference type="SMART" id="SM00185">
    <property type="entry name" value="ARM"/>
    <property type="match status" value="3"/>
</dbReference>
<accession>A0AAV8AHZ7</accession>